<dbReference type="PANTHER" id="PTHR38791">
    <property type="entry name" value="ZN(II)2CYS6 TRANSCRIPTION FACTOR (EUROFUNG)-RELATED-RELATED"/>
    <property type="match status" value="1"/>
</dbReference>
<dbReference type="PROSITE" id="PS00463">
    <property type="entry name" value="ZN2_CY6_FUNGAL_1"/>
    <property type="match status" value="1"/>
</dbReference>
<evidence type="ECO:0000313" key="7">
    <source>
        <dbReference type="Proteomes" id="UP000053599"/>
    </source>
</evidence>
<keyword evidence="2" id="KW-0238">DNA-binding</keyword>
<evidence type="ECO:0000256" key="3">
    <source>
        <dbReference type="ARBA" id="ARBA00023163"/>
    </source>
</evidence>
<evidence type="ECO:0000313" key="6">
    <source>
        <dbReference type="EMBL" id="KIV78508.1"/>
    </source>
</evidence>
<evidence type="ECO:0000259" key="5">
    <source>
        <dbReference type="PROSITE" id="PS50048"/>
    </source>
</evidence>
<evidence type="ECO:0000256" key="1">
    <source>
        <dbReference type="ARBA" id="ARBA00023015"/>
    </source>
</evidence>
<gene>
    <name evidence="6" type="ORF">PV11_10218</name>
</gene>
<dbReference type="GO" id="GO:0008270">
    <property type="term" value="F:zinc ion binding"/>
    <property type="evidence" value="ECO:0007669"/>
    <property type="project" value="InterPro"/>
</dbReference>
<dbReference type="SMART" id="SM00066">
    <property type="entry name" value="GAL4"/>
    <property type="match status" value="1"/>
</dbReference>
<dbReference type="InterPro" id="IPR053175">
    <property type="entry name" value="DHMBA_Reg_Transcription_Factor"/>
</dbReference>
<proteinExistence type="predicted"/>
<dbReference type="GO" id="GO:0000981">
    <property type="term" value="F:DNA-binding transcription factor activity, RNA polymerase II-specific"/>
    <property type="evidence" value="ECO:0007669"/>
    <property type="project" value="InterPro"/>
</dbReference>
<dbReference type="InterPro" id="IPR036864">
    <property type="entry name" value="Zn2-C6_fun-type_DNA-bd_sf"/>
</dbReference>
<dbReference type="Proteomes" id="UP000053599">
    <property type="component" value="Unassembled WGS sequence"/>
</dbReference>
<name>A0A0D1YUK1_9EURO</name>
<dbReference type="OrthoDB" id="4491390at2759"/>
<keyword evidence="1" id="KW-0805">Transcription regulation</keyword>
<dbReference type="AlphaFoldDB" id="A0A0D1YUK1"/>
<keyword evidence="4" id="KW-0539">Nucleus</keyword>
<dbReference type="CDD" id="cd00067">
    <property type="entry name" value="GAL4"/>
    <property type="match status" value="1"/>
</dbReference>
<dbReference type="PROSITE" id="PS50048">
    <property type="entry name" value="ZN2_CY6_FUNGAL_2"/>
    <property type="match status" value="1"/>
</dbReference>
<dbReference type="InterPro" id="IPR001138">
    <property type="entry name" value="Zn2Cys6_DnaBD"/>
</dbReference>
<sequence length="532" mass="59359">MGNIGRPSTGCSLCRKRRVKCDEGRPGCRNCARLKKPCPGYRAPGYGLIRKTVFVPQPDNESQNTSSTESLVHAGHISSHSSIAGTEEGNHIRTGSQSPQTLGILRSVPNDLTEQAVWYSLGQLDTTSRVLYGNTAFQFLPEIMHKCGTESHLYTAMRAVGAINLANRSPTVDMRSVVDFEYANAVSAVTAALAHPDKWLTDETLVAVWLLGIRELLAGIAGATHASTGSMSRQTHVDGTLMLLRLRGETQFRHPQGRHLYHTLLSSMHWKPLFAAEEPTQEYLNLEAQIPRATSFVPNASLRLRSFFHDVSKLRARVKNFLRIADHEPLDRSDLVDSYLKAAARLEDKLDGWCDIPEWQPRKVVVDHSTQYAYHTPWPFDDLFRVHCFESWDGFFHWNRCLVARICLHAALLDALAKVDKKSPFDGTVDQTATRDDLVSLHTAVLQDNVRDFLGILAYAFGDVDECGQLRPVPTPVLSDGASTIHRGINGPATMQILAPLSYLITLRYIGPSQRGAMYMALRRVRAEYCVR</sequence>
<organism evidence="6 7">
    <name type="scientific">Exophiala sideris</name>
    <dbReference type="NCBI Taxonomy" id="1016849"/>
    <lineage>
        <taxon>Eukaryota</taxon>
        <taxon>Fungi</taxon>
        <taxon>Dikarya</taxon>
        <taxon>Ascomycota</taxon>
        <taxon>Pezizomycotina</taxon>
        <taxon>Eurotiomycetes</taxon>
        <taxon>Chaetothyriomycetidae</taxon>
        <taxon>Chaetothyriales</taxon>
        <taxon>Herpotrichiellaceae</taxon>
        <taxon>Exophiala</taxon>
    </lineage>
</organism>
<evidence type="ECO:0000256" key="2">
    <source>
        <dbReference type="ARBA" id="ARBA00023125"/>
    </source>
</evidence>
<protein>
    <recommendedName>
        <fullName evidence="5">Zn(2)-C6 fungal-type domain-containing protein</fullName>
    </recommendedName>
</protein>
<reference evidence="6 7" key="1">
    <citation type="submission" date="2015-01" db="EMBL/GenBank/DDBJ databases">
        <title>The Genome Sequence of Exophiala sideris CBS121828.</title>
        <authorList>
            <consortium name="The Broad Institute Genomics Platform"/>
            <person name="Cuomo C."/>
            <person name="de Hoog S."/>
            <person name="Gorbushina A."/>
            <person name="Stielow B."/>
            <person name="Teixiera M."/>
            <person name="Abouelleil A."/>
            <person name="Chapman S.B."/>
            <person name="Priest M."/>
            <person name="Young S.K."/>
            <person name="Wortman J."/>
            <person name="Nusbaum C."/>
            <person name="Birren B."/>
        </authorList>
    </citation>
    <scope>NUCLEOTIDE SEQUENCE [LARGE SCALE GENOMIC DNA]</scope>
    <source>
        <strain evidence="6 7">CBS 121828</strain>
    </source>
</reference>
<dbReference type="EMBL" id="KN846954">
    <property type="protein sequence ID" value="KIV78508.1"/>
    <property type="molecule type" value="Genomic_DNA"/>
</dbReference>
<feature type="domain" description="Zn(2)-C6 fungal-type" evidence="5">
    <location>
        <begin position="10"/>
        <end position="38"/>
    </location>
</feature>
<dbReference type="Pfam" id="PF00172">
    <property type="entry name" value="Zn_clus"/>
    <property type="match status" value="1"/>
</dbReference>
<evidence type="ECO:0000256" key="4">
    <source>
        <dbReference type="ARBA" id="ARBA00023242"/>
    </source>
</evidence>
<accession>A0A0D1YUK1</accession>
<dbReference type="GO" id="GO:0003677">
    <property type="term" value="F:DNA binding"/>
    <property type="evidence" value="ECO:0007669"/>
    <property type="project" value="UniProtKB-KW"/>
</dbReference>
<dbReference type="SUPFAM" id="SSF57701">
    <property type="entry name" value="Zn2/Cys6 DNA-binding domain"/>
    <property type="match status" value="1"/>
</dbReference>
<keyword evidence="3" id="KW-0804">Transcription</keyword>
<dbReference type="Gene3D" id="4.10.240.10">
    <property type="entry name" value="Zn(2)-C6 fungal-type DNA-binding domain"/>
    <property type="match status" value="1"/>
</dbReference>
<dbReference type="HOGENOM" id="CLU_037135_0_0_1"/>
<dbReference type="STRING" id="1016849.A0A0D1YUK1"/>